<accession>A0A2N5TU15</accession>
<dbReference type="GO" id="GO:0045324">
    <property type="term" value="P:late endosome to vacuole transport"/>
    <property type="evidence" value="ECO:0007669"/>
    <property type="project" value="InterPro"/>
</dbReference>
<dbReference type="PANTHER" id="PTHR17583:SF0">
    <property type="entry name" value="PHOSPHOINOSITIDE 3-KINASE REGULATORY SUBUNIT 4"/>
    <property type="match status" value="1"/>
</dbReference>
<dbReference type="GO" id="GO:0005524">
    <property type="term" value="F:ATP binding"/>
    <property type="evidence" value="ECO:0007669"/>
    <property type="project" value="InterPro"/>
</dbReference>
<protein>
    <recommendedName>
        <fullName evidence="3">Protein kinase domain-containing protein</fullName>
    </recommendedName>
</protein>
<sequence>MTGSIKSWIPIAHRQSVSHKLMLYGSLGFIQDAGHQGGNRQTMSKISFAFDNTSAAYGWYGQTVRGQASKAVFQPAVMPVQGSHGVPGTLRMSIPCQDLPNMLTYQRAVETEKAGYLIRQWLTNNLYNRISTRPFLSLTKKKWIAFQLLTAMANSWNRGVTHGDLKSENVIVTSWNWVYITDFSPTFKPTYLPQDDPADFSYYFDTSSRRSCYLAPERFYSAKADIGVTSKAKVSESMDVFGLGCVIGELFTKGSSSFTLSQMFNCKFGDYSVKPYLRGIEDEKIRDLVRSMIQLDPRDRLTFKEYLKNCTGPSIRVGSRLADLSPHSKLRNDADGIVEKLWSDFEYVSGFMGGPHKLKVQSKVSEGSGETPSPHPDTKVNQSDGAGSEPLRHSWADFPLRINVPGRNVCLRSTSGLPRSSVDVVHGIVKQVLTALLHDQDHACGTQPMATLDHTQDQERDLTAPRESGLAHPPTLEFHQSLLFSSS</sequence>
<dbReference type="STRING" id="200324.A0A2N5TU15"/>
<dbReference type="SMART" id="SM00220">
    <property type="entry name" value="S_TKc"/>
    <property type="match status" value="1"/>
</dbReference>
<dbReference type="GO" id="GO:0004674">
    <property type="term" value="F:protein serine/threonine kinase activity"/>
    <property type="evidence" value="ECO:0007669"/>
    <property type="project" value="InterPro"/>
</dbReference>
<dbReference type="GO" id="GO:0034271">
    <property type="term" value="C:phosphatidylinositol 3-kinase complex, class III, type I"/>
    <property type="evidence" value="ECO:0007669"/>
    <property type="project" value="TreeGrafter"/>
</dbReference>
<keyword evidence="1" id="KW-0853">WD repeat</keyword>
<dbReference type="Proteomes" id="UP000235388">
    <property type="component" value="Unassembled WGS sequence"/>
</dbReference>
<feature type="compositionally biased region" description="Basic and acidic residues" evidence="2">
    <location>
        <begin position="455"/>
        <end position="464"/>
    </location>
</feature>
<evidence type="ECO:0000256" key="2">
    <source>
        <dbReference type="SAM" id="MobiDB-lite"/>
    </source>
</evidence>
<comment type="caution">
    <text evidence="4">The sequence shown here is derived from an EMBL/GenBank/DDBJ whole genome shotgun (WGS) entry which is preliminary data.</text>
</comment>
<dbReference type="GO" id="GO:0071561">
    <property type="term" value="C:nucleus-vacuole junction"/>
    <property type="evidence" value="ECO:0007669"/>
    <property type="project" value="TreeGrafter"/>
</dbReference>
<dbReference type="PROSITE" id="PS50011">
    <property type="entry name" value="PROTEIN_KINASE_DOM"/>
    <property type="match status" value="1"/>
</dbReference>
<dbReference type="GO" id="GO:0016236">
    <property type="term" value="P:macroautophagy"/>
    <property type="evidence" value="ECO:0007669"/>
    <property type="project" value="InterPro"/>
</dbReference>
<proteinExistence type="predicted"/>
<feature type="region of interest" description="Disordered" evidence="2">
    <location>
        <begin position="360"/>
        <end position="392"/>
    </location>
</feature>
<dbReference type="GO" id="GO:0034272">
    <property type="term" value="C:phosphatidylinositol 3-kinase complex, class III, type II"/>
    <property type="evidence" value="ECO:0007669"/>
    <property type="project" value="TreeGrafter"/>
</dbReference>
<reference evidence="4 5" key="1">
    <citation type="submission" date="2017-11" db="EMBL/GenBank/DDBJ databases">
        <title>De novo assembly and phasing of dikaryotic genomes from two isolates of Puccinia coronata f. sp. avenae, the causal agent of oat crown rust.</title>
        <authorList>
            <person name="Miller M.E."/>
            <person name="Zhang Y."/>
            <person name="Omidvar V."/>
            <person name="Sperschneider J."/>
            <person name="Schwessinger B."/>
            <person name="Raley C."/>
            <person name="Palmer J.M."/>
            <person name="Garnica D."/>
            <person name="Upadhyaya N."/>
            <person name="Rathjen J."/>
            <person name="Taylor J.M."/>
            <person name="Park R.F."/>
            <person name="Dodds P.N."/>
            <person name="Hirsch C.D."/>
            <person name="Kianian S.F."/>
            <person name="Figueroa M."/>
        </authorList>
    </citation>
    <scope>NUCLEOTIDE SEQUENCE [LARGE SCALE GENOMIC DNA]</scope>
    <source>
        <strain evidence="4">12NC29</strain>
    </source>
</reference>
<dbReference type="OrthoDB" id="242910at2759"/>
<dbReference type="GO" id="GO:0005770">
    <property type="term" value="C:late endosome"/>
    <property type="evidence" value="ECO:0007669"/>
    <property type="project" value="TreeGrafter"/>
</dbReference>
<keyword evidence="5" id="KW-1185">Reference proteome</keyword>
<feature type="domain" description="Protein kinase" evidence="3">
    <location>
        <begin position="16"/>
        <end position="315"/>
    </location>
</feature>
<dbReference type="AlphaFoldDB" id="A0A2N5TU15"/>
<evidence type="ECO:0000313" key="4">
    <source>
        <dbReference type="EMBL" id="PLW28993.1"/>
    </source>
</evidence>
<feature type="region of interest" description="Disordered" evidence="2">
    <location>
        <begin position="455"/>
        <end position="474"/>
    </location>
</feature>
<dbReference type="EMBL" id="PGCJ01000425">
    <property type="protein sequence ID" value="PLW28993.1"/>
    <property type="molecule type" value="Genomic_DNA"/>
</dbReference>
<dbReference type="InterPro" id="IPR011009">
    <property type="entry name" value="Kinase-like_dom_sf"/>
</dbReference>
<evidence type="ECO:0000259" key="3">
    <source>
        <dbReference type="PROSITE" id="PS50011"/>
    </source>
</evidence>
<dbReference type="Gene3D" id="1.10.510.10">
    <property type="entry name" value="Transferase(Phosphotransferase) domain 1"/>
    <property type="match status" value="1"/>
</dbReference>
<feature type="compositionally biased region" description="Polar residues" evidence="2">
    <location>
        <begin position="362"/>
        <end position="371"/>
    </location>
</feature>
<dbReference type="SUPFAM" id="SSF56112">
    <property type="entry name" value="Protein kinase-like (PK-like)"/>
    <property type="match status" value="1"/>
</dbReference>
<gene>
    <name evidence="4" type="ORF">PCANC_25365</name>
</gene>
<dbReference type="GO" id="GO:0006623">
    <property type="term" value="P:protein targeting to vacuole"/>
    <property type="evidence" value="ECO:0007669"/>
    <property type="project" value="TreeGrafter"/>
</dbReference>
<organism evidence="4 5">
    <name type="scientific">Puccinia coronata f. sp. avenae</name>
    <dbReference type="NCBI Taxonomy" id="200324"/>
    <lineage>
        <taxon>Eukaryota</taxon>
        <taxon>Fungi</taxon>
        <taxon>Dikarya</taxon>
        <taxon>Basidiomycota</taxon>
        <taxon>Pucciniomycotina</taxon>
        <taxon>Pucciniomycetes</taxon>
        <taxon>Pucciniales</taxon>
        <taxon>Pucciniaceae</taxon>
        <taxon>Puccinia</taxon>
    </lineage>
</organism>
<dbReference type="Pfam" id="PF00069">
    <property type="entry name" value="Pkinase"/>
    <property type="match status" value="1"/>
</dbReference>
<evidence type="ECO:0000313" key="5">
    <source>
        <dbReference type="Proteomes" id="UP000235388"/>
    </source>
</evidence>
<evidence type="ECO:0000256" key="1">
    <source>
        <dbReference type="ARBA" id="ARBA00022574"/>
    </source>
</evidence>
<dbReference type="InterPro" id="IPR045162">
    <property type="entry name" value="Vps15-like"/>
</dbReference>
<dbReference type="InterPro" id="IPR008271">
    <property type="entry name" value="Ser/Thr_kinase_AS"/>
</dbReference>
<dbReference type="InterPro" id="IPR000719">
    <property type="entry name" value="Prot_kinase_dom"/>
</dbReference>
<dbReference type="PROSITE" id="PS00108">
    <property type="entry name" value="PROTEIN_KINASE_ST"/>
    <property type="match status" value="1"/>
</dbReference>
<name>A0A2N5TU15_9BASI</name>
<dbReference type="PANTHER" id="PTHR17583">
    <property type="entry name" value="PHOSPHOINOSITIDE 3-KINASE REGULATORY SUBUNIT 4"/>
    <property type="match status" value="1"/>
</dbReference>